<keyword evidence="1 2" id="KW-0732">Signal</keyword>
<dbReference type="RefSeq" id="WP_112114133.1">
    <property type="nucleotide sequence ID" value="NZ_QLSZ01000016.1"/>
</dbReference>
<dbReference type="Pfam" id="PF19081">
    <property type="entry name" value="Ig_7"/>
    <property type="match status" value="1"/>
</dbReference>
<evidence type="ECO:0000256" key="1">
    <source>
        <dbReference type="ARBA" id="ARBA00022729"/>
    </source>
</evidence>
<organism evidence="4 5">
    <name type="scientific">Flavobacterium aciduliphilum</name>
    <dbReference type="NCBI Taxonomy" id="1101402"/>
    <lineage>
        <taxon>Bacteria</taxon>
        <taxon>Pseudomonadati</taxon>
        <taxon>Bacteroidota</taxon>
        <taxon>Flavobacteriia</taxon>
        <taxon>Flavobacteriales</taxon>
        <taxon>Flavobacteriaceae</taxon>
        <taxon>Flavobacterium</taxon>
    </lineage>
</organism>
<dbReference type="AlphaFoldDB" id="A0A328Y6A1"/>
<dbReference type="OrthoDB" id="1236981at2"/>
<sequence length="1053" mass="107761">MTKKIPRWGKFKCLCFYFFLFLLSTKIVAQCPTVSNPNQTFCNTQSPTVNNLVATNNGGGIVWYATATSTTPLTSSTPLINGEDYFADSSAGTCGTRQQVIVTIYSAPTGQNFQGVCVESANQATINSLIAVGNNIQWYTAPSGGNALPSNTVLVDNTIYYASQTNPNTGCQTSRLSVFVNVGFVPVPTGDSNQIFCNNPSNPPTVSSLNASGNNNWYDSPTSVVPLDLATPLVSGQSYFATTVDPPCESSNRLEVVVTLMNPNNSGTNGSLSICSSQIASNPTRNLFSILGGTPQTNGVWSGPLTTSNGYLGTVNISSLTAAGSPYVFSYTVSNLVCAPSTSTVTITITQEQVPTFTALGPYCQNATPGTLPLTSNNSITGTWSPSVISTATVGTQTYTFTPSAGQCASVTTMNVTINAPTVPIFTALGPYCQNATPGTLPLTSNNSITGTWSPSVISTATVGTQTYTFTPSAGQCASVTTMDVTINAPTVPIFTALGPYCQNATPGTLPLTSNNSITGTWSPSVISTATVGTQTYTFTPSAGQCASVTTMNITINLLPDAGTNGVLSICSNATPQNLFTSLGGAPQTGGVWTPTLASGTGVFNPSVDADGVYTYTVTGISPCGSASATVTVTKTQAPNPGTNTTLNLCINSSSADLFTSLGGTPQTGGVWSPALSSGTGVFNPSTDMAGLYTYTLAATGACPAQSASVNVIVNPLPNAGTNGTLSICSNATPQNLFASLGGTPQLGGVWTPALASGTGVFNPSVDADGVYTYTVTGIAPCGNATATVTVTKTQAPNSGVSGTLNVCSNGTSQDLYASLGGSPQAGGIWSPSLSSGTGVFNPTVDAAGVYTYTVSGTAPCSSLGSTVTVSISQAPNAGTDGVLTICSNGKPKDLFLYLGGTPQSGGVWSPSLSSGTGIFNPAVDTAGIYTYTVVTSSACVPGQATVNVTVDTTCPAIEIIAPDGFSPNGDTVNDEFVVQNLADLYPNFTLKIYNRYGNVLYEGNSSTPNWNGKASQGMTMGEGLAPTGVYFYVIEFNDGVRKPLQGRVYLSR</sequence>
<dbReference type="InterPro" id="IPR044023">
    <property type="entry name" value="Ig_7"/>
</dbReference>
<proteinExistence type="predicted"/>
<evidence type="ECO:0000313" key="5">
    <source>
        <dbReference type="Proteomes" id="UP000248840"/>
    </source>
</evidence>
<dbReference type="Proteomes" id="UP000248840">
    <property type="component" value="Unassembled WGS sequence"/>
</dbReference>
<keyword evidence="5" id="KW-1185">Reference proteome</keyword>
<feature type="domain" description="Ig-like" evidence="3">
    <location>
        <begin position="107"/>
        <end position="182"/>
    </location>
</feature>
<feature type="signal peptide" evidence="2">
    <location>
        <begin position="1"/>
        <end position="29"/>
    </location>
</feature>
<gene>
    <name evidence="4" type="ORF">CLV55_1165</name>
</gene>
<evidence type="ECO:0000259" key="3">
    <source>
        <dbReference type="Pfam" id="PF19081"/>
    </source>
</evidence>
<reference evidence="4 5" key="1">
    <citation type="submission" date="2018-06" db="EMBL/GenBank/DDBJ databases">
        <title>Genomic Encyclopedia of Archaeal and Bacterial Type Strains, Phase II (KMG-II): from individual species to whole genera.</title>
        <authorList>
            <person name="Goeker M."/>
        </authorList>
    </citation>
    <scope>NUCLEOTIDE SEQUENCE [LARGE SCALE GENOMIC DNA]</scope>
    <source>
        <strain evidence="4 5">DSM 25663</strain>
    </source>
</reference>
<dbReference type="NCBIfam" id="TIGR04131">
    <property type="entry name" value="Bac_Flav_CTERM"/>
    <property type="match status" value="1"/>
</dbReference>
<dbReference type="InterPro" id="IPR026341">
    <property type="entry name" value="T9SS_type_B"/>
</dbReference>
<feature type="chain" id="PRO_5016256984" evidence="2">
    <location>
        <begin position="30"/>
        <end position="1053"/>
    </location>
</feature>
<dbReference type="EMBL" id="QLSZ01000016">
    <property type="protein sequence ID" value="RAR69284.1"/>
    <property type="molecule type" value="Genomic_DNA"/>
</dbReference>
<comment type="caution">
    <text evidence="4">The sequence shown here is derived from an EMBL/GenBank/DDBJ whole genome shotgun (WGS) entry which is preliminary data.</text>
</comment>
<dbReference type="InterPro" id="IPR014755">
    <property type="entry name" value="Cu-Rt/internalin_Ig-like"/>
</dbReference>
<evidence type="ECO:0000256" key="2">
    <source>
        <dbReference type="SAM" id="SignalP"/>
    </source>
</evidence>
<dbReference type="Gene3D" id="2.60.40.1220">
    <property type="match status" value="2"/>
</dbReference>
<protein>
    <submittedName>
        <fullName evidence="4">Gliding motility-associated-like protein</fullName>
    </submittedName>
</protein>
<dbReference type="Pfam" id="PF13585">
    <property type="entry name" value="CHU_C"/>
    <property type="match status" value="1"/>
</dbReference>
<evidence type="ECO:0000313" key="4">
    <source>
        <dbReference type="EMBL" id="RAR69284.1"/>
    </source>
</evidence>
<accession>A0A328Y6A1</accession>
<name>A0A328Y6A1_9FLAO</name>